<evidence type="ECO:0000313" key="1">
    <source>
        <dbReference type="EMBL" id="GAQ95639.1"/>
    </source>
</evidence>
<keyword evidence="2" id="KW-1185">Reference proteome</keyword>
<comment type="caution">
    <text evidence="1">The sequence shown here is derived from an EMBL/GenBank/DDBJ whole genome shotgun (WGS) entry which is preliminary data.</text>
</comment>
<dbReference type="OrthoDB" id="9805653at2"/>
<dbReference type="EMBL" id="BCNO01000003">
    <property type="protein sequence ID" value="GAQ95639.1"/>
    <property type="molecule type" value="Genomic_DNA"/>
</dbReference>
<proteinExistence type="predicted"/>
<dbReference type="Proteomes" id="UP000054976">
    <property type="component" value="Unassembled WGS sequence"/>
</dbReference>
<dbReference type="Gene3D" id="1.20.120.1490">
    <property type="match status" value="1"/>
</dbReference>
<protein>
    <submittedName>
        <fullName evidence="1">Zinc resistance-associated protein</fullName>
    </submittedName>
</protein>
<organism evidence="1 2">
    <name type="scientific">Thermodesulfovibrio aggregans</name>
    <dbReference type="NCBI Taxonomy" id="86166"/>
    <lineage>
        <taxon>Bacteria</taxon>
        <taxon>Pseudomonadati</taxon>
        <taxon>Nitrospirota</taxon>
        <taxon>Thermodesulfovibrionia</taxon>
        <taxon>Thermodesulfovibrionales</taxon>
        <taxon>Thermodesulfovibrionaceae</taxon>
        <taxon>Thermodesulfovibrio</taxon>
    </lineage>
</organism>
<name>A0A0U9HRG7_9BACT</name>
<dbReference type="AlphaFoldDB" id="A0A0U9HRG7"/>
<dbReference type="RefSeq" id="WP_059177066.1">
    <property type="nucleotide sequence ID" value="NZ_BCNO01000003.1"/>
</dbReference>
<dbReference type="STRING" id="86166.TAGGR_3112"/>
<reference evidence="2" key="1">
    <citation type="submission" date="2016-01" db="EMBL/GenBank/DDBJ databases">
        <title>Draft genome sequence of Thermodesulfovibrio aggregans strain TGE-P1.</title>
        <authorList>
            <person name="Sekiguchi Y."/>
            <person name="Ohashi A."/>
            <person name="Matsuura N."/>
            <person name="Tourlousse M.D."/>
        </authorList>
    </citation>
    <scope>NUCLEOTIDE SEQUENCE [LARGE SCALE GENOMIC DNA]</scope>
    <source>
        <strain evidence="2">TGE-P1</strain>
    </source>
</reference>
<gene>
    <name evidence="1" type="ORF">TAGGR_3112</name>
</gene>
<accession>A0A0U9HRG7</accession>
<sequence length="127" mass="14114">MKKTFIIALVALFAVALIGATSYAWKGAGPGYGGYGYNCPGYGSVDPEKAQKFYTDTASLRQKMLQIRGELAQLYAQPNPDWNAITKKEQELTQLRVEMQKKAQEYGFGYGHGFGRMHGFGNCGRCW</sequence>
<evidence type="ECO:0000313" key="2">
    <source>
        <dbReference type="Proteomes" id="UP000054976"/>
    </source>
</evidence>